<name>A0AAD4Q9C4_9AGAM</name>
<feature type="non-terminal residue" evidence="1">
    <location>
        <position position="1"/>
    </location>
</feature>
<evidence type="ECO:0000313" key="1">
    <source>
        <dbReference type="EMBL" id="KAH8982839.1"/>
    </source>
</evidence>
<evidence type="ECO:0000313" key="2">
    <source>
        <dbReference type="Proteomes" id="UP001201163"/>
    </source>
</evidence>
<dbReference type="AlphaFoldDB" id="A0AAD4Q9C4"/>
<accession>A0AAD4Q9C4</accession>
<dbReference type="EMBL" id="JAKELL010000096">
    <property type="protein sequence ID" value="KAH8982839.1"/>
    <property type="molecule type" value="Genomic_DNA"/>
</dbReference>
<gene>
    <name evidence="1" type="ORF">EDB92DRAFT_1776786</name>
</gene>
<organism evidence="1 2">
    <name type="scientific">Lactarius akahatsu</name>
    <dbReference type="NCBI Taxonomy" id="416441"/>
    <lineage>
        <taxon>Eukaryota</taxon>
        <taxon>Fungi</taxon>
        <taxon>Dikarya</taxon>
        <taxon>Basidiomycota</taxon>
        <taxon>Agaricomycotina</taxon>
        <taxon>Agaricomycetes</taxon>
        <taxon>Russulales</taxon>
        <taxon>Russulaceae</taxon>
        <taxon>Lactarius</taxon>
    </lineage>
</organism>
<feature type="non-terminal residue" evidence="1">
    <location>
        <position position="155"/>
    </location>
</feature>
<protein>
    <submittedName>
        <fullName evidence="1">Uncharacterized protein</fullName>
    </submittedName>
</protein>
<proteinExistence type="predicted"/>
<dbReference type="Proteomes" id="UP001201163">
    <property type="component" value="Unassembled WGS sequence"/>
</dbReference>
<keyword evidence="2" id="KW-1185">Reference proteome</keyword>
<sequence length="155" mass="17157">LPPTPKALHALVSKIPAKTLHAYVLAHLPTAPPGTLTALASFFATLRPPALLHCVRFHTDYKEVEIDDRSCRVPHDESSAEVEWVGYSGRNDSEYESLYLCCGKTVDGEFYDTPLAGWCSEGMHTTDVKRACFRDDGTSDDDMLESCVELNCHVI</sequence>
<comment type="caution">
    <text evidence="1">The sequence shown here is derived from an EMBL/GenBank/DDBJ whole genome shotgun (WGS) entry which is preliminary data.</text>
</comment>
<reference evidence="1" key="1">
    <citation type="submission" date="2022-01" db="EMBL/GenBank/DDBJ databases">
        <title>Comparative genomics reveals a dynamic genome evolution in the ectomycorrhizal milk-cap (Lactarius) mushrooms.</title>
        <authorList>
            <consortium name="DOE Joint Genome Institute"/>
            <person name="Lebreton A."/>
            <person name="Tang N."/>
            <person name="Kuo A."/>
            <person name="LaButti K."/>
            <person name="Drula E."/>
            <person name="Barry K."/>
            <person name="Clum A."/>
            <person name="Lipzen A."/>
            <person name="Mousain D."/>
            <person name="Ng V."/>
            <person name="Wang R."/>
            <person name="Wang X."/>
            <person name="Dai Y."/>
            <person name="Henrissat B."/>
            <person name="Grigoriev I.V."/>
            <person name="Guerin-Laguette A."/>
            <person name="Yu F."/>
            <person name="Martin F.M."/>
        </authorList>
    </citation>
    <scope>NUCLEOTIDE SEQUENCE</scope>
    <source>
        <strain evidence="1">QP</strain>
    </source>
</reference>